<dbReference type="Gene3D" id="3.30.70.270">
    <property type="match status" value="1"/>
</dbReference>
<dbReference type="InterPro" id="IPR033479">
    <property type="entry name" value="dCache_1"/>
</dbReference>
<sequence>MKKNVLMRTNLLVCIIILVGFVITAFISYHSNRGAFEKDVEKVSTLTAEGITHQIDTIFTKPVNISLTMANDSLLKEFLAEEGAHLEDEAFIQTMRNYLETYREKYDYDSVFLVSARTNRYYHFNGLDRILNPDTDENVWYYNFMDSDEEYSLNIDNDEAADNEVTVFINCKIEDPDDGLMGVVGVGFRVDSLQELLRKYGEKFDVRAYLVDPDGIIEIADDKTGYQAENLFEQCDFAQLKDQILSNREDVQDFWYTAPGGGGYLVTQYIESLNWFLVIDHNTSALNQQLNRQFASSVFVVLIVIGFVLFTITNIIRKYNRKIIQLTVEKEKEHKTIFQTAAEQFYENIYEIDVTHNRPASEATEQYFESLGAPKGTPFDEALQMVAQKQIKEEFRQSYLDTYSPDKIQKAYEEGIENLRNDFMLTNDGYTYYWIRINAHIFCWEEDNSVRMLIYRQNIDDEKRREIFMLDEMQKDSLTGLFNKAATQQHVRSILQKEPESLFAFIILDIDNFKSVNDRFGHAAGDKVLVEFSQTLREQFRDGDVMGRIGGDEFVVFLKIPNKEILEKKLRDLTDTLHQNIMTDAGECEISASIGATVSPDTGNDFETLYKKADKALYSTKKRGKNGFTIEI</sequence>
<evidence type="ECO:0000256" key="5">
    <source>
        <dbReference type="ARBA" id="ARBA00023136"/>
    </source>
</evidence>
<reference evidence="8 9" key="1">
    <citation type="submission" date="2021-06" db="EMBL/GenBank/DDBJ databases">
        <title>Description of novel taxa of the family Lachnospiraceae.</title>
        <authorList>
            <person name="Chaplin A.V."/>
            <person name="Sokolova S.R."/>
            <person name="Pikina A.P."/>
            <person name="Korzhanova M."/>
            <person name="Belova V."/>
            <person name="Korostin D."/>
            <person name="Efimov B.A."/>
        </authorList>
    </citation>
    <scope>NUCLEOTIDE SEQUENCE [LARGE SCALE GENOMIC DNA]</scope>
    <source>
        <strain evidence="8 9">ASD4241</strain>
    </source>
</reference>
<dbReference type="RefSeq" id="WP_158355474.1">
    <property type="nucleotide sequence ID" value="NZ_JAHQCX010000002.1"/>
</dbReference>
<dbReference type="PROSITE" id="PS50887">
    <property type="entry name" value="GGDEF"/>
    <property type="match status" value="1"/>
</dbReference>
<dbReference type="SUPFAM" id="SSF103190">
    <property type="entry name" value="Sensory domain-like"/>
    <property type="match status" value="1"/>
</dbReference>
<feature type="transmembrane region" description="Helical" evidence="6">
    <location>
        <begin position="12"/>
        <end position="29"/>
    </location>
</feature>
<dbReference type="Pfam" id="PF00990">
    <property type="entry name" value="GGDEF"/>
    <property type="match status" value="1"/>
</dbReference>
<evidence type="ECO:0000256" key="2">
    <source>
        <dbReference type="ARBA" id="ARBA00022475"/>
    </source>
</evidence>
<keyword evidence="2" id="KW-1003">Cell membrane</keyword>
<keyword evidence="4 6" id="KW-1133">Transmembrane helix</keyword>
<evidence type="ECO:0000256" key="4">
    <source>
        <dbReference type="ARBA" id="ARBA00022989"/>
    </source>
</evidence>
<name>A0ABS6K364_9FIRM</name>
<feature type="domain" description="GGDEF" evidence="7">
    <location>
        <begin position="501"/>
        <end position="632"/>
    </location>
</feature>
<keyword evidence="9" id="KW-1185">Reference proteome</keyword>
<dbReference type="SMART" id="SM00267">
    <property type="entry name" value="GGDEF"/>
    <property type="match status" value="1"/>
</dbReference>
<comment type="caution">
    <text evidence="8">The sequence shown here is derived from an EMBL/GenBank/DDBJ whole genome shotgun (WGS) entry which is preliminary data.</text>
</comment>
<accession>A0ABS6K364</accession>
<comment type="subcellular location">
    <subcellularLocation>
        <location evidence="1">Cell membrane</location>
        <topology evidence="1">Multi-pass membrane protein</topology>
    </subcellularLocation>
</comment>
<dbReference type="Proteomes" id="UP001314681">
    <property type="component" value="Unassembled WGS sequence"/>
</dbReference>
<dbReference type="InterPro" id="IPR043128">
    <property type="entry name" value="Rev_trsase/Diguanyl_cyclase"/>
</dbReference>
<gene>
    <name evidence="8" type="ORF">KTH90_02905</name>
</gene>
<dbReference type="InterPro" id="IPR029787">
    <property type="entry name" value="Nucleotide_cyclase"/>
</dbReference>
<dbReference type="Gene3D" id="3.30.450.20">
    <property type="entry name" value="PAS domain"/>
    <property type="match status" value="1"/>
</dbReference>
<evidence type="ECO:0000313" key="9">
    <source>
        <dbReference type="Proteomes" id="UP001314681"/>
    </source>
</evidence>
<dbReference type="CDD" id="cd01949">
    <property type="entry name" value="GGDEF"/>
    <property type="match status" value="1"/>
</dbReference>
<keyword evidence="5 6" id="KW-0472">Membrane</keyword>
<feature type="transmembrane region" description="Helical" evidence="6">
    <location>
        <begin position="294"/>
        <end position="316"/>
    </location>
</feature>
<dbReference type="PANTHER" id="PTHR46663:SF2">
    <property type="entry name" value="GGDEF DOMAIN-CONTAINING PROTEIN"/>
    <property type="match status" value="1"/>
</dbReference>
<protein>
    <submittedName>
        <fullName evidence="8">Sensor domain-containing diguanylate cyclase</fullName>
    </submittedName>
</protein>
<evidence type="ECO:0000256" key="6">
    <source>
        <dbReference type="SAM" id="Phobius"/>
    </source>
</evidence>
<evidence type="ECO:0000313" key="8">
    <source>
        <dbReference type="EMBL" id="MBU9724958.1"/>
    </source>
</evidence>
<dbReference type="NCBIfam" id="TIGR00254">
    <property type="entry name" value="GGDEF"/>
    <property type="match status" value="1"/>
</dbReference>
<evidence type="ECO:0000259" key="7">
    <source>
        <dbReference type="PROSITE" id="PS50887"/>
    </source>
</evidence>
<dbReference type="SUPFAM" id="SSF55073">
    <property type="entry name" value="Nucleotide cyclase"/>
    <property type="match status" value="1"/>
</dbReference>
<evidence type="ECO:0000256" key="1">
    <source>
        <dbReference type="ARBA" id="ARBA00004651"/>
    </source>
</evidence>
<proteinExistence type="predicted"/>
<dbReference type="InterPro" id="IPR029151">
    <property type="entry name" value="Sensor-like_sf"/>
</dbReference>
<dbReference type="PANTHER" id="PTHR46663">
    <property type="entry name" value="DIGUANYLATE CYCLASE DGCT-RELATED"/>
    <property type="match status" value="1"/>
</dbReference>
<evidence type="ECO:0000256" key="3">
    <source>
        <dbReference type="ARBA" id="ARBA00022692"/>
    </source>
</evidence>
<dbReference type="InterPro" id="IPR000160">
    <property type="entry name" value="GGDEF_dom"/>
</dbReference>
<keyword evidence="3 6" id="KW-0812">Transmembrane</keyword>
<organism evidence="8 9">
    <name type="scientific">Diplocloster modestus</name>
    <dbReference type="NCBI Taxonomy" id="2850322"/>
    <lineage>
        <taxon>Bacteria</taxon>
        <taxon>Bacillati</taxon>
        <taxon>Bacillota</taxon>
        <taxon>Clostridia</taxon>
        <taxon>Lachnospirales</taxon>
        <taxon>Lachnospiraceae</taxon>
        <taxon>Diplocloster</taxon>
    </lineage>
</organism>
<dbReference type="InterPro" id="IPR052163">
    <property type="entry name" value="DGC-Regulatory_Protein"/>
</dbReference>
<dbReference type="EMBL" id="JAHQCX010000002">
    <property type="protein sequence ID" value="MBU9724958.1"/>
    <property type="molecule type" value="Genomic_DNA"/>
</dbReference>
<dbReference type="Pfam" id="PF02743">
    <property type="entry name" value="dCache_1"/>
    <property type="match status" value="1"/>
</dbReference>